<evidence type="ECO:0000259" key="2">
    <source>
        <dbReference type="Pfam" id="PF21688"/>
    </source>
</evidence>
<dbReference type="InterPro" id="IPR028348">
    <property type="entry name" value="FAD-binding_protein"/>
</dbReference>
<dbReference type="GO" id="GO:0071949">
    <property type="term" value="F:FAD binding"/>
    <property type="evidence" value="ECO:0007669"/>
    <property type="project" value="InterPro"/>
</dbReference>
<protein>
    <submittedName>
        <fullName evidence="3">Uncharacterized protein</fullName>
    </submittedName>
</protein>
<evidence type="ECO:0000259" key="1">
    <source>
        <dbReference type="Pfam" id="PF01494"/>
    </source>
</evidence>
<dbReference type="PRINTS" id="PR00368">
    <property type="entry name" value="FADPNR"/>
</dbReference>
<name>D8S019_SELML</name>
<dbReference type="HOGENOM" id="CLU_028644_2_0_1"/>
<dbReference type="AlphaFoldDB" id="D8S019"/>
<dbReference type="FunCoup" id="D8S019">
    <property type="interactions" value="594"/>
</dbReference>
<dbReference type="Gene3D" id="3.30.70.2700">
    <property type="match status" value="1"/>
</dbReference>
<feature type="domain" description="FAD-binding" evidence="1">
    <location>
        <begin position="158"/>
        <end position="189"/>
    </location>
</feature>
<dbReference type="PANTHER" id="PTHR42842">
    <property type="entry name" value="FAD/NAD(P)-BINDING OXIDOREDUCTASE"/>
    <property type="match status" value="1"/>
</dbReference>
<feature type="domain" description="FAD-dependent protein C-terminal" evidence="2">
    <location>
        <begin position="352"/>
        <end position="558"/>
    </location>
</feature>
<dbReference type="EMBL" id="GL377596">
    <property type="protein sequence ID" value="EFJ22253.1"/>
    <property type="molecule type" value="Genomic_DNA"/>
</dbReference>
<dbReference type="PIRSF" id="PIRSF038984">
    <property type="entry name" value="FAD_binding_protein"/>
    <property type="match status" value="1"/>
</dbReference>
<dbReference type="Proteomes" id="UP000001514">
    <property type="component" value="Unassembled WGS sequence"/>
</dbReference>
<accession>D8S019</accession>
<dbReference type="KEGG" id="smo:SELMODRAFT_105492"/>
<dbReference type="Gene3D" id="3.50.50.60">
    <property type="entry name" value="FAD/NAD(P)-binding domain"/>
    <property type="match status" value="2"/>
</dbReference>
<dbReference type="InterPro" id="IPR002938">
    <property type="entry name" value="FAD-bd"/>
</dbReference>
<dbReference type="PANTHER" id="PTHR42842:SF3">
    <property type="entry name" value="FAD_NAD(P)-BINDING OXIDOREDUCTASE FAMILY PROTEIN"/>
    <property type="match status" value="1"/>
</dbReference>
<dbReference type="SUPFAM" id="SSF51905">
    <property type="entry name" value="FAD/NAD(P)-binding domain"/>
    <property type="match status" value="1"/>
</dbReference>
<proteinExistence type="predicted"/>
<reference evidence="3 4" key="1">
    <citation type="journal article" date="2011" name="Science">
        <title>The Selaginella genome identifies genetic changes associated with the evolution of vascular plants.</title>
        <authorList>
            <person name="Banks J.A."/>
            <person name="Nishiyama T."/>
            <person name="Hasebe M."/>
            <person name="Bowman J.L."/>
            <person name="Gribskov M."/>
            <person name="dePamphilis C."/>
            <person name="Albert V.A."/>
            <person name="Aono N."/>
            <person name="Aoyama T."/>
            <person name="Ambrose B.A."/>
            <person name="Ashton N.W."/>
            <person name="Axtell M.J."/>
            <person name="Barker E."/>
            <person name="Barker M.S."/>
            <person name="Bennetzen J.L."/>
            <person name="Bonawitz N.D."/>
            <person name="Chapple C."/>
            <person name="Cheng C."/>
            <person name="Correa L.G."/>
            <person name="Dacre M."/>
            <person name="DeBarry J."/>
            <person name="Dreyer I."/>
            <person name="Elias M."/>
            <person name="Engstrom E.M."/>
            <person name="Estelle M."/>
            <person name="Feng L."/>
            <person name="Finet C."/>
            <person name="Floyd S.K."/>
            <person name="Frommer W.B."/>
            <person name="Fujita T."/>
            <person name="Gramzow L."/>
            <person name="Gutensohn M."/>
            <person name="Harholt J."/>
            <person name="Hattori M."/>
            <person name="Heyl A."/>
            <person name="Hirai T."/>
            <person name="Hiwatashi Y."/>
            <person name="Ishikawa M."/>
            <person name="Iwata M."/>
            <person name="Karol K.G."/>
            <person name="Koehler B."/>
            <person name="Kolukisaoglu U."/>
            <person name="Kubo M."/>
            <person name="Kurata T."/>
            <person name="Lalonde S."/>
            <person name="Li K."/>
            <person name="Li Y."/>
            <person name="Litt A."/>
            <person name="Lyons E."/>
            <person name="Manning G."/>
            <person name="Maruyama T."/>
            <person name="Michael T.P."/>
            <person name="Mikami K."/>
            <person name="Miyazaki S."/>
            <person name="Morinaga S."/>
            <person name="Murata T."/>
            <person name="Mueller-Roeber B."/>
            <person name="Nelson D.R."/>
            <person name="Obara M."/>
            <person name="Oguri Y."/>
            <person name="Olmstead R.G."/>
            <person name="Onodera N."/>
            <person name="Petersen B.L."/>
            <person name="Pils B."/>
            <person name="Prigge M."/>
            <person name="Rensing S.A."/>
            <person name="Riano-Pachon D.M."/>
            <person name="Roberts A.W."/>
            <person name="Sato Y."/>
            <person name="Scheller H.V."/>
            <person name="Schulz B."/>
            <person name="Schulz C."/>
            <person name="Shakirov E.V."/>
            <person name="Shibagaki N."/>
            <person name="Shinohara N."/>
            <person name="Shippen D.E."/>
            <person name="Soerensen I."/>
            <person name="Sotooka R."/>
            <person name="Sugimoto N."/>
            <person name="Sugita M."/>
            <person name="Sumikawa N."/>
            <person name="Tanurdzic M."/>
            <person name="Theissen G."/>
            <person name="Ulvskov P."/>
            <person name="Wakazuki S."/>
            <person name="Weng J.K."/>
            <person name="Willats W.W."/>
            <person name="Wipf D."/>
            <person name="Wolf P.G."/>
            <person name="Yang L."/>
            <person name="Zimmer A.D."/>
            <person name="Zhu Q."/>
            <person name="Mitros T."/>
            <person name="Hellsten U."/>
            <person name="Loque D."/>
            <person name="Otillar R."/>
            <person name="Salamov A."/>
            <person name="Schmutz J."/>
            <person name="Shapiro H."/>
            <person name="Lindquist E."/>
            <person name="Lucas S."/>
            <person name="Rokhsar D."/>
            <person name="Grigoriev I.V."/>
        </authorList>
    </citation>
    <scope>NUCLEOTIDE SEQUENCE [LARGE SCALE GENOMIC DNA]</scope>
</reference>
<dbReference type="InterPro" id="IPR049516">
    <property type="entry name" value="FAD-depend_C"/>
</dbReference>
<gene>
    <name evidence="3" type="ORF">SELMODRAFT_105492</name>
</gene>
<organism evidence="4">
    <name type="scientific">Selaginella moellendorffii</name>
    <name type="common">Spikemoss</name>
    <dbReference type="NCBI Taxonomy" id="88036"/>
    <lineage>
        <taxon>Eukaryota</taxon>
        <taxon>Viridiplantae</taxon>
        <taxon>Streptophyta</taxon>
        <taxon>Embryophyta</taxon>
        <taxon>Tracheophyta</taxon>
        <taxon>Lycopodiopsida</taxon>
        <taxon>Selaginellales</taxon>
        <taxon>Selaginellaceae</taxon>
        <taxon>Selaginella</taxon>
    </lineage>
</organism>
<dbReference type="InParanoid" id="D8S019"/>
<dbReference type="GO" id="GO:0015979">
    <property type="term" value="P:photosynthesis"/>
    <property type="evidence" value="ECO:0000318"/>
    <property type="project" value="GO_Central"/>
</dbReference>
<dbReference type="Gramene" id="EFJ22253">
    <property type="protein sequence ID" value="EFJ22253"/>
    <property type="gene ID" value="SELMODRAFT_105492"/>
</dbReference>
<keyword evidence="4" id="KW-1185">Reference proteome</keyword>
<dbReference type="Pfam" id="PF01494">
    <property type="entry name" value="FAD_binding_3"/>
    <property type="match status" value="1"/>
</dbReference>
<dbReference type="OMA" id="TESNFCF"/>
<sequence length="616" mass="66535">MVLLLGVSCSLQQHTFLSSVVTGSVKNSKLGVWRFSRLEVAVENDPGKDCYDISPGLLQVLSKRIGCKSAHLSRDALSVVRKSFDARKVIEPRFVYTVDLNVTRLVSEQPRSWSFLSRMKQDPGVVEFLKRGAAAMDLVEMAQLGGKGFPSHHCPSSKTRVLVVGSGPAGLFAALALAEMGVQVTLVERGYPVETRGRHIGSLMVRRILKEDSNFCYGEGGAGTWSDGKLTTRIGKNSEDVQTVLKTLVRFGASDGILVEGKPHIGTDKLVHILRGLRNHLKTLGVSLLMFGTRMEDIVIRNGRVSGIQVTDLEKTTTATLSCDALVLAVGHSARNTYEMLLSHGVLLSAKDFAVGLRVEHPQELVNQMRYRAWASQVQRGKGKVPVADYKVAASINSDELRSCYSFCMCPGGQIVPTSTDPLHLCINGMSFSKRASKWANAALVVNVTSKDVEPFRDGHGSLAGVAFQRAIERDAALLGGGDFVVPAQTLKDFLDDKIAGNELPTSSYRLGVREAPLHELLPGYLTAVLKNATEKFNQQLHGFIDSRALLHGVETRTSSPVRIERHAETCESVSIQGLYPVGEGAGYAGGIVSAAVDGMKAGLSLGRLLLETTVG</sequence>
<dbReference type="Pfam" id="PF21688">
    <property type="entry name" value="FAD-depend_C"/>
    <property type="match status" value="1"/>
</dbReference>
<dbReference type="eggNOG" id="ENOG502QSVD">
    <property type="taxonomic scope" value="Eukaryota"/>
</dbReference>
<evidence type="ECO:0000313" key="4">
    <source>
        <dbReference type="Proteomes" id="UP000001514"/>
    </source>
</evidence>
<dbReference type="InterPro" id="IPR036188">
    <property type="entry name" value="FAD/NAD-bd_sf"/>
</dbReference>
<evidence type="ECO:0000313" key="3">
    <source>
        <dbReference type="EMBL" id="EFJ22253.1"/>
    </source>
</evidence>